<sequence>LVTMMQMMSNQPFVVEEEFTTSTIFGLEQQVSVGVVSRATTPAAQTLAFLTWTKRRGPTPVEDSGTQDDAEHKEEEDQRQQSREDDEGPHQRHIESSVEGEV</sequence>
<gene>
    <name evidence="2" type="ORF">MNOR_LOCUS21555</name>
</gene>
<comment type="caution">
    <text evidence="2">The sequence shown here is derived from an EMBL/GenBank/DDBJ whole genome shotgun (WGS) entry which is preliminary data.</text>
</comment>
<feature type="non-terminal residue" evidence="2">
    <location>
        <position position="1"/>
    </location>
</feature>
<feature type="region of interest" description="Disordered" evidence="1">
    <location>
        <begin position="51"/>
        <end position="102"/>
    </location>
</feature>
<evidence type="ECO:0000313" key="3">
    <source>
        <dbReference type="Proteomes" id="UP001497623"/>
    </source>
</evidence>
<reference evidence="2 3" key="1">
    <citation type="submission" date="2024-05" db="EMBL/GenBank/DDBJ databases">
        <authorList>
            <person name="Wallberg A."/>
        </authorList>
    </citation>
    <scope>NUCLEOTIDE SEQUENCE [LARGE SCALE GENOMIC DNA]</scope>
</reference>
<dbReference type="EMBL" id="CAXKWB010017458">
    <property type="protein sequence ID" value="CAL4118913.1"/>
    <property type="molecule type" value="Genomic_DNA"/>
</dbReference>
<name>A0AAV2RAD0_MEGNR</name>
<evidence type="ECO:0000256" key="1">
    <source>
        <dbReference type="SAM" id="MobiDB-lite"/>
    </source>
</evidence>
<organism evidence="2 3">
    <name type="scientific">Meganyctiphanes norvegica</name>
    <name type="common">Northern krill</name>
    <name type="synonym">Thysanopoda norvegica</name>
    <dbReference type="NCBI Taxonomy" id="48144"/>
    <lineage>
        <taxon>Eukaryota</taxon>
        <taxon>Metazoa</taxon>
        <taxon>Ecdysozoa</taxon>
        <taxon>Arthropoda</taxon>
        <taxon>Crustacea</taxon>
        <taxon>Multicrustacea</taxon>
        <taxon>Malacostraca</taxon>
        <taxon>Eumalacostraca</taxon>
        <taxon>Eucarida</taxon>
        <taxon>Euphausiacea</taxon>
        <taxon>Euphausiidae</taxon>
        <taxon>Meganyctiphanes</taxon>
    </lineage>
</organism>
<dbReference type="Proteomes" id="UP001497623">
    <property type="component" value="Unassembled WGS sequence"/>
</dbReference>
<accession>A0AAV2RAD0</accession>
<feature type="compositionally biased region" description="Basic and acidic residues" evidence="1">
    <location>
        <begin position="69"/>
        <end position="96"/>
    </location>
</feature>
<protein>
    <submittedName>
        <fullName evidence="2">Uncharacterized protein</fullName>
    </submittedName>
</protein>
<evidence type="ECO:0000313" key="2">
    <source>
        <dbReference type="EMBL" id="CAL4118913.1"/>
    </source>
</evidence>
<keyword evidence="3" id="KW-1185">Reference proteome</keyword>
<proteinExistence type="predicted"/>
<feature type="non-terminal residue" evidence="2">
    <location>
        <position position="102"/>
    </location>
</feature>
<dbReference type="AlphaFoldDB" id="A0AAV2RAD0"/>